<feature type="transmembrane region" description="Helical" evidence="1">
    <location>
        <begin position="12"/>
        <end position="33"/>
    </location>
</feature>
<dbReference type="Proteomes" id="UP000594459">
    <property type="component" value="Chromosome"/>
</dbReference>
<dbReference type="KEGG" id="qso:IRL76_08630"/>
<feature type="transmembrane region" description="Helical" evidence="1">
    <location>
        <begin position="110"/>
        <end position="128"/>
    </location>
</feature>
<proteinExistence type="predicted"/>
<keyword evidence="1" id="KW-0812">Transmembrane</keyword>
<accession>A0A7S8F2I9</accession>
<protein>
    <submittedName>
        <fullName evidence="2">Uncharacterized protein</fullName>
    </submittedName>
</protein>
<gene>
    <name evidence="2" type="ORF">IRL76_08630</name>
</gene>
<evidence type="ECO:0000256" key="1">
    <source>
        <dbReference type="SAM" id="Phobius"/>
    </source>
</evidence>
<sequence length="134" mass="14675">MMDNLATGSPAWLSPLLRIVILVPAGLLVFYHLTMIYDVLAGRGLSSDNGYNAIHLVLRLAIATSLTCVVLGVRGAIWTMWASIAALIATQYYAHFGFVQADFVAGRHPLSYLKGFIFPSIITTAFFLRERLTG</sequence>
<dbReference type="RefSeq" id="WP_200980969.1">
    <property type="nucleotide sequence ID" value="NZ_CP064654.1"/>
</dbReference>
<keyword evidence="1" id="KW-1133">Transmembrane helix</keyword>
<dbReference type="AlphaFoldDB" id="A0A7S8F2I9"/>
<keyword evidence="1" id="KW-0472">Membrane</keyword>
<evidence type="ECO:0000313" key="2">
    <source>
        <dbReference type="EMBL" id="QPC97959.1"/>
    </source>
</evidence>
<dbReference type="EMBL" id="CP064654">
    <property type="protein sequence ID" value="QPC97959.1"/>
    <property type="molecule type" value="Genomic_DNA"/>
</dbReference>
<feature type="transmembrane region" description="Helical" evidence="1">
    <location>
        <begin position="53"/>
        <end position="73"/>
    </location>
</feature>
<organism evidence="2 3">
    <name type="scientific">Qipengyuania soli</name>
    <dbReference type="NCBI Taxonomy" id="2782568"/>
    <lineage>
        <taxon>Bacteria</taxon>
        <taxon>Pseudomonadati</taxon>
        <taxon>Pseudomonadota</taxon>
        <taxon>Alphaproteobacteria</taxon>
        <taxon>Sphingomonadales</taxon>
        <taxon>Erythrobacteraceae</taxon>
        <taxon>Qipengyuania</taxon>
    </lineage>
</organism>
<keyword evidence="3" id="KW-1185">Reference proteome</keyword>
<name>A0A7S8F2I9_9SPHN</name>
<feature type="transmembrane region" description="Helical" evidence="1">
    <location>
        <begin position="80"/>
        <end position="98"/>
    </location>
</feature>
<evidence type="ECO:0000313" key="3">
    <source>
        <dbReference type="Proteomes" id="UP000594459"/>
    </source>
</evidence>
<reference evidence="2 3" key="1">
    <citation type="submission" date="2020-11" db="EMBL/GenBank/DDBJ databases">
        <title>The genome sequence of Erythrobacter sp. 6D36.</title>
        <authorList>
            <person name="Liu Y."/>
        </authorList>
    </citation>
    <scope>NUCLEOTIDE SEQUENCE [LARGE SCALE GENOMIC DNA]</scope>
    <source>
        <strain evidence="2 3">6D36</strain>
    </source>
</reference>